<dbReference type="PANTHER" id="PTHR46528:SF1">
    <property type="entry name" value="PROTEIN SON"/>
    <property type="match status" value="1"/>
</dbReference>
<dbReference type="Gene3D" id="3.30.40.10">
    <property type="entry name" value="Zinc/RING finger domain, C3HC4 (zinc finger)"/>
    <property type="match status" value="1"/>
</dbReference>
<dbReference type="GO" id="GO:0003723">
    <property type="term" value="F:RNA binding"/>
    <property type="evidence" value="ECO:0007669"/>
    <property type="project" value="InterPro"/>
</dbReference>
<feature type="compositionally biased region" description="Low complexity" evidence="1">
    <location>
        <begin position="414"/>
        <end position="451"/>
    </location>
</feature>
<gene>
    <name evidence="2" type="ORF">LTR09_000301</name>
</gene>
<reference evidence="2" key="1">
    <citation type="submission" date="2023-04" db="EMBL/GenBank/DDBJ databases">
        <title>Black Yeasts Isolated from many extreme environments.</title>
        <authorList>
            <person name="Coleine C."/>
            <person name="Stajich J.E."/>
            <person name="Selbmann L."/>
        </authorList>
    </citation>
    <scope>NUCLEOTIDE SEQUENCE</scope>
    <source>
        <strain evidence="2">CCFEE 5312</strain>
    </source>
</reference>
<feature type="compositionally biased region" description="Basic residues" evidence="1">
    <location>
        <begin position="827"/>
        <end position="845"/>
    </location>
</feature>
<dbReference type="AlphaFoldDB" id="A0AAJ0GJI5"/>
<feature type="compositionally biased region" description="Basic and acidic residues" evidence="1">
    <location>
        <begin position="809"/>
        <end position="826"/>
    </location>
</feature>
<feature type="region of interest" description="Disordered" evidence="1">
    <location>
        <begin position="150"/>
        <end position="221"/>
    </location>
</feature>
<feature type="region of interest" description="Disordered" evidence="1">
    <location>
        <begin position="92"/>
        <end position="128"/>
    </location>
</feature>
<dbReference type="CDD" id="cd16620">
    <property type="entry name" value="vRING-HC-C4C4_RBBP6"/>
    <property type="match status" value="1"/>
</dbReference>
<dbReference type="GO" id="GO:0051726">
    <property type="term" value="P:regulation of cell cycle"/>
    <property type="evidence" value="ECO:0007669"/>
    <property type="project" value="InterPro"/>
</dbReference>
<feature type="compositionally biased region" description="Basic and acidic residues" evidence="1">
    <location>
        <begin position="887"/>
        <end position="917"/>
    </location>
</feature>
<dbReference type="InterPro" id="IPR013083">
    <property type="entry name" value="Znf_RING/FYVE/PHD"/>
</dbReference>
<feature type="compositionally biased region" description="Low complexity" evidence="1">
    <location>
        <begin position="987"/>
        <end position="1000"/>
    </location>
</feature>
<feature type="region of interest" description="Disordered" evidence="1">
    <location>
        <begin position="378"/>
        <end position="529"/>
    </location>
</feature>
<accession>A0AAJ0GJI5</accession>
<dbReference type="PANTHER" id="PTHR46528">
    <property type="entry name" value="PROTEIN SON"/>
    <property type="match status" value="1"/>
</dbReference>
<feature type="compositionally biased region" description="Low complexity" evidence="1">
    <location>
        <begin position="113"/>
        <end position="127"/>
    </location>
</feature>
<dbReference type="Proteomes" id="UP001271007">
    <property type="component" value="Unassembled WGS sequence"/>
</dbReference>
<dbReference type="InterPro" id="IPR032922">
    <property type="entry name" value="SON"/>
</dbReference>
<dbReference type="SUPFAM" id="SSF57850">
    <property type="entry name" value="RING/U-box"/>
    <property type="match status" value="1"/>
</dbReference>
<feature type="compositionally biased region" description="Basic and acidic residues" evidence="1">
    <location>
        <begin position="92"/>
        <end position="103"/>
    </location>
</feature>
<evidence type="ECO:0000256" key="1">
    <source>
        <dbReference type="SAM" id="MobiDB-lite"/>
    </source>
</evidence>
<feature type="compositionally biased region" description="Basic residues" evidence="1">
    <location>
        <begin position="869"/>
        <end position="879"/>
    </location>
</feature>
<feature type="compositionally biased region" description="Polar residues" evidence="1">
    <location>
        <begin position="699"/>
        <end position="710"/>
    </location>
</feature>
<feature type="compositionally biased region" description="Basic and acidic residues" evidence="1">
    <location>
        <begin position="924"/>
        <end position="933"/>
    </location>
</feature>
<feature type="compositionally biased region" description="Gly residues" evidence="1">
    <location>
        <begin position="382"/>
        <end position="396"/>
    </location>
</feature>
<name>A0AAJ0GJI5_9PEZI</name>
<keyword evidence="3" id="KW-1185">Reference proteome</keyword>
<feature type="compositionally biased region" description="Basic and acidic residues" evidence="1">
    <location>
        <begin position="1002"/>
        <end position="1019"/>
    </location>
</feature>
<dbReference type="GO" id="GO:0043484">
    <property type="term" value="P:regulation of RNA splicing"/>
    <property type="evidence" value="ECO:0007669"/>
    <property type="project" value="InterPro"/>
</dbReference>
<evidence type="ECO:0000313" key="2">
    <source>
        <dbReference type="EMBL" id="KAK3058736.1"/>
    </source>
</evidence>
<feature type="region of interest" description="Disordered" evidence="1">
    <location>
        <begin position="674"/>
        <end position="1068"/>
    </location>
</feature>
<sequence length="1068" mass="117826">MALLDDAALALADSLRIEDAPTKLRCATCNKLATNAVKLPCCDQSICERCSHHLPETCPICGHSPLNATDCKANKSLRVTVKVFIKNLEEKRRREAEPPRVETTESADTPQLAEAQSAAAEMEASASVQDGMPAELQDDAATAAPDTLDEEATPIDMTEDAPTRSNVGNDEAEEEYEDDDNVVITTERPDKEYSQSAWEEGQQQAGDQETAEGNHGEQYDQTQMNGEQNFDYNQNGNNTSQNFNNMDFNSMNGFNPMMPGMQSGAMGGMPGFGMMPNMMGESRFRGRYDNYIPQHRLKRPSPRKGMMDPSMMFGGGFGGDMSMMNMGMGGNFGGMGGGFNGGGMGMGGGNAPPGFFPGNGGYNQHSNFHGNNMHQNFHNNRGYGGNRPYGRGGFNRGRGWNDNFGGRGRGRGGWQNQNYNQNQQGQGYMNQNQQQQQQPRQQQGQHQQDGNIQAEDTETRKPRGSPSYEPMNGATNTTTEDANMNIDQPDTGNGEEIGNTGEDPTTNNADEAAHDNTDNKDKTPKPETKELDQGMIDSFLSNPEFARVAAAWVAPFDDRCMTLGAESVCSSEGAPETNDGSASMEISTVSGAEKEQATVTDTGNYNDYGHGSANGGAMQEGGYGDQGYQQELAYGSRGHDGLGGGARGGGYDRGRGGGGGAYGYGITLAGEAEGPTEVAPPVNAPTGPKAMRKGLPNSGFYSRPQNQQPKPVTPAPMSAGGSAVKMPTPAPDVERERSRSYERSNHGSRRESRRESVKERGDEVDGEDEYKREKDRERRKRKERESKYEDSRDGHESSRKGRSRSASPSDDHSRRRHHGRDDEHRSSRSHRDKSRDKHKRRHRSRSRDGERSSSINGRNEGTDYESSSRRKSKSDRRHHRSDDYDDYDRTREKDKTSRRSSKYEIEEPNYESKDRPAKHNNRSSKSDHRDHRPVSRAVLEEPNDDIGFKIKGTKSASIRAPLLDTTMAPPPARERGHRRSSGVQRSTPQTPSATTPTTDPYAEERERRQRERLDRENTLRRGSSQSLGKRVSRDDGNGVEEAVGAPRETKKARRKMAVKYEDEIGYAR</sequence>
<feature type="compositionally biased region" description="Polar residues" evidence="1">
    <location>
        <begin position="194"/>
        <end position="207"/>
    </location>
</feature>
<feature type="compositionally biased region" description="Basic and acidic residues" evidence="1">
    <location>
        <begin position="511"/>
        <end position="529"/>
    </location>
</feature>
<feature type="compositionally biased region" description="Basic and acidic residues" evidence="1">
    <location>
        <begin position="732"/>
        <end position="776"/>
    </location>
</feature>
<feature type="compositionally biased region" description="Acidic residues" evidence="1">
    <location>
        <begin position="150"/>
        <end position="159"/>
    </location>
</feature>
<evidence type="ECO:0008006" key="4">
    <source>
        <dbReference type="Google" id="ProtNLM"/>
    </source>
</evidence>
<feature type="compositionally biased region" description="Acidic residues" evidence="1">
    <location>
        <begin position="170"/>
        <end position="181"/>
    </location>
</feature>
<feature type="compositionally biased region" description="Polar residues" evidence="1">
    <location>
        <begin position="473"/>
        <end position="490"/>
    </location>
</feature>
<dbReference type="EMBL" id="JAWDJX010000001">
    <property type="protein sequence ID" value="KAK3058736.1"/>
    <property type="molecule type" value="Genomic_DNA"/>
</dbReference>
<organism evidence="2 3">
    <name type="scientific">Extremus antarcticus</name>
    <dbReference type="NCBI Taxonomy" id="702011"/>
    <lineage>
        <taxon>Eukaryota</taxon>
        <taxon>Fungi</taxon>
        <taxon>Dikarya</taxon>
        <taxon>Ascomycota</taxon>
        <taxon>Pezizomycotina</taxon>
        <taxon>Dothideomycetes</taxon>
        <taxon>Dothideomycetidae</taxon>
        <taxon>Mycosphaerellales</taxon>
        <taxon>Extremaceae</taxon>
        <taxon>Extremus</taxon>
    </lineage>
</organism>
<feature type="compositionally biased region" description="Basic and acidic residues" evidence="1">
    <location>
        <begin position="783"/>
        <end position="799"/>
    </location>
</feature>
<proteinExistence type="predicted"/>
<protein>
    <recommendedName>
        <fullName evidence="4">RING-type domain-containing protein</fullName>
    </recommendedName>
</protein>
<evidence type="ECO:0000313" key="3">
    <source>
        <dbReference type="Proteomes" id="UP001271007"/>
    </source>
</evidence>
<comment type="caution">
    <text evidence="2">The sequence shown here is derived from an EMBL/GenBank/DDBJ whole genome shotgun (WGS) entry which is preliminary data.</text>
</comment>
<feature type="compositionally biased region" description="Low complexity" evidence="1">
    <location>
        <begin position="491"/>
        <end position="502"/>
    </location>
</feature>